<evidence type="ECO:0000313" key="2">
    <source>
        <dbReference type="Proteomes" id="UP000827976"/>
    </source>
</evidence>
<dbReference type="Proteomes" id="UP000827976">
    <property type="component" value="Chromosome 19"/>
</dbReference>
<name>A0ACB7U0V7_DIOAL</name>
<accession>A0ACB7U0V7</accession>
<protein>
    <submittedName>
        <fullName evidence="1">Eukaryotic porin/Tom40 protein</fullName>
    </submittedName>
</protein>
<dbReference type="EMBL" id="CM037029">
    <property type="protein sequence ID" value="KAH7653934.1"/>
    <property type="molecule type" value="Genomic_DNA"/>
</dbReference>
<keyword evidence="2" id="KW-1185">Reference proteome</keyword>
<reference evidence="2" key="1">
    <citation type="journal article" date="2022" name="Nat. Commun.">
        <title>Chromosome evolution and the genetic basis of agronomically important traits in greater yam.</title>
        <authorList>
            <person name="Bredeson J.V."/>
            <person name="Lyons J.B."/>
            <person name="Oniyinde I.O."/>
            <person name="Okereke N.R."/>
            <person name="Kolade O."/>
            <person name="Nnabue I."/>
            <person name="Nwadili C.O."/>
            <person name="Hribova E."/>
            <person name="Parker M."/>
            <person name="Nwogha J."/>
            <person name="Shu S."/>
            <person name="Carlson J."/>
            <person name="Kariba R."/>
            <person name="Muthemba S."/>
            <person name="Knop K."/>
            <person name="Barton G.J."/>
            <person name="Sherwood A.V."/>
            <person name="Lopez-Montes A."/>
            <person name="Asiedu R."/>
            <person name="Jamnadass R."/>
            <person name="Muchugi A."/>
            <person name="Goodstein D."/>
            <person name="Egesi C.N."/>
            <person name="Featherston J."/>
            <person name="Asfaw A."/>
            <person name="Simpson G.G."/>
            <person name="Dolezel J."/>
            <person name="Hendre P.S."/>
            <person name="Van Deynze A."/>
            <person name="Kumar P.L."/>
            <person name="Obidiegwu J.E."/>
            <person name="Bhattacharjee R."/>
            <person name="Rokhsar D.S."/>
        </authorList>
    </citation>
    <scope>NUCLEOTIDE SEQUENCE [LARGE SCALE GENOMIC DNA]</scope>
    <source>
        <strain evidence="2">cv. TDa95/00328</strain>
    </source>
</reference>
<comment type="caution">
    <text evidence="1">The sequence shown here is derived from an EMBL/GenBank/DDBJ whole genome shotgun (WGS) entry which is preliminary data.</text>
</comment>
<evidence type="ECO:0000313" key="1">
    <source>
        <dbReference type="EMBL" id="KAH7653934.1"/>
    </source>
</evidence>
<sequence>MGPGLFSDIGKKAKDLLTNDYINDQKITISSETATGVAVTSSALKKGGLYALHVGSCFKYKKSIIDVKVDTDSNISSTIAFTDLLPSTKAIATLTLPDYNSAKMEVQYFHDHGSLASVVGFKQNPIVDLSATVGAHGFAFGAEVGFDTAAGNCNKYSAAIGLTKPDYNVSFILGDKGDTLRVLYVHYLDEKQKSAVGGEVSRRFSTNENTVTVGGAYALDELTRVKTRLNNAGKLGALLQHELNPGSVLTISGTSCKGCSVAYVDIIYVLTCHATLSSTFKLSTLP</sequence>
<proteinExistence type="predicted"/>
<organism evidence="1 2">
    <name type="scientific">Dioscorea alata</name>
    <name type="common">Purple yam</name>
    <dbReference type="NCBI Taxonomy" id="55571"/>
    <lineage>
        <taxon>Eukaryota</taxon>
        <taxon>Viridiplantae</taxon>
        <taxon>Streptophyta</taxon>
        <taxon>Embryophyta</taxon>
        <taxon>Tracheophyta</taxon>
        <taxon>Spermatophyta</taxon>
        <taxon>Magnoliopsida</taxon>
        <taxon>Liliopsida</taxon>
        <taxon>Dioscoreales</taxon>
        <taxon>Dioscoreaceae</taxon>
        <taxon>Dioscorea</taxon>
    </lineage>
</organism>
<gene>
    <name evidence="1" type="ORF">IHE45_19G111600</name>
</gene>